<dbReference type="PANTHER" id="PTHR43267">
    <property type="entry name" value="TRNA THREONYLCARBAMOYLADENOSINE DEHYDRATASE"/>
    <property type="match status" value="1"/>
</dbReference>
<dbReference type="OrthoDB" id="6377837at2"/>
<proteinExistence type="predicted"/>
<dbReference type="RefSeq" id="WP_109321080.1">
    <property type="nucleotide sequence ID" value="NZ_QFWT01000013.1"/>
</dbReference>
<dbReference type="Pfam" id="PF00899">
    <property type="entry name" value="ThiF"/>
    <property type="match status" value="1"/>
</dbReference>
<comment type="caution">
    <text evidence="2">The sequence shown here is derived from an EMBL/GenBank/DDBJ whole genome shotgun (WGS) entry which is preliminary data.</text>
</comment>
<evidence type="ECO:0000313" key="2">
    <source>
        <dbReference type="EMBL" id="PWI31921.1"/>
    </source>
</evidence>
<feature type="domain" description="THIF-type NAD/FAD binding fold" evidence="1">
    <location>
        <begin position="201"/>
        <end position="364"/>
    </location>
</feature>
<reference evidence="2 3" key="1">
    <citation type="submission" date="2018-05" db="EMBL/GenBank/DDBJ databases">
        <title>Vibrio limimaris sp. nov., isolated from marine sediment.</title>
        <authorList>
            <person name="Li C.-M."/>
        </authorList>
    </citation>
    <scope>NUCLEOTIDE SEQUENCE [LARGE SCALE GENOMIC DNA]</scope>
    <source>
        <strain evidence="2 3">E4404</strain>
    </source>
</reference>
<name>A0A2U3B543_9VIBR</name>
<gene>
    <name evidence="2" type="ORF">DI392_17980</name>
</gene>
<accession>A0A2U3B543</accession>
<dbReference type="InterPro" id="IPR000594">
    <property type="entry name" value="ThiF_NAD_FAD-bd"/>
</dbReference>
<evidence type="ECO:0000313" key="3">
    <source>
        <dbReference type="Proteomes" id="UP000245362"/>
    </source>
</evidence>
<sequence>MTTLRLSPEVFQFLTNKHLSDKKEHFSFAIAREIHTHKVTLRGTVLSLALTGNLFIPEQFISSHSVEICADEHQQVVARAIEEAKFYSHSRVYILNIHDHWFSNEAVFSSVDDRSDRELAKTYDRVSKEAGIELIPVSIVIGKTQWAARIPVRMPTGEWGFHPVRLLVNDIPIRRLDSTVDRYPDMLHSRQPWLQDADPLIKNLNVAVVGCGGSGSIAAEGLVRMGFRRLTLIDADRVEYHNLNRLQGAGEGDIGKPKIQVVAEHLKRIFPDTDIETCMELVYQPDAQQHLRDCDLILGCVDNNESRWYLNQTAVHLNLPYLDIGSRIFFERGGRRDATRVSIIVPGRTPCGYCTPQPFYEKKVPERFVNKNILAEQRKSGYCTGSDNNSTPAEQIYSLNMRAVSDLLDEVSLLVSGSSDNAAFSVFTDGVSGKRSRLRVSDLPASMVNHQCAFCATVRGDGVLPVDNKQEVQSD</sequence>
<dbReference type="GO" id="GO:0061503">
    <property type="term" value="F:tRNA threonylcarbamoyladenosine dehydratase"/>
    <property type="evidence" value="ECO:0007669"/>
    <property type="project" value="TreeGrafter"/>
</dbReference>
<dbReference type="Proteomes" id="UP000245362">
    <property type="component" value="Unassembled WGS sequence"/>
</dbReference>
<dbReference type="InterPro" id="IPR035985">
    <property type="entry name" value="Ubiquitin-activating_enz"/>
</dbReference>
<dbReference type="InterPro" id="IPR045886">
    <property type="entry name" value="ThiF/MoeB/HesA"/>
</dbReference>
<evidence type="ECO:0000259" key="1">
    <source>
        <dbReference type="Pfam" id="PF00899"/>
    </source>
</evidence>
<dbReference type="Gene3D" id="3.40.50.720">
    <property type="entry name" value="NAD(P)-binding Rossmann-like Domain"/>
    <property type="match status" value="1"/>
</dbReference>
<organism evidence="2 3">
    <name type="scientific">Vibrio albus</name>
    <dbReference type="NCBI Taxonomy" id="2200953"/>
    <lineage>
        <taxon>Bacteria</taxon>
        <taxon>Pseudomonadati</taxon>
        <taxon>Pseudomonadota</taxon>
        <taxon>Gammaproteobacteria</taxon>
        <taxon>Vibrionales</taxon>
        <taxon>Vibrionaceae</taxon>
        <taxon>Vibrio</taxon>
    </lineage>
</organism>
<protein>
    <recommendedName>
        <fullName evidence="1">THIF-type NAD/FAD binding fold domain-containing protein</fullName>
    </recommendedName>
</protein>
<dbReference type="EMBL" id="QFWT01000013">
    <property type="protein sequence ID" value="PWI31921.1"/>
    <property type="molecule type" value="Genomic_DNA"/>
</dbReference>
<dbReference type="GO" id="GO:0008641">
    <property type="term" value="F:ubiquitin-like modifier activating enzyme activity"/>
    <property type="evidence" value="ECO:0007669"/>
    <property type="project" value="InterPro"/>
</dbReference>
<dbReference type="PANTHER" id="PTHR43267:SF2">
    <property type="entry name" value="TRNA THREONYLCARBAMOYLADENOSINE DEHYDRATASE 1-RELATED"/>
    <property type="match status" value="1"/>
</dbReference>
<dbReference type="AlphaFoldDB" id="A0A2U3B543"/>
<dbReference type="SUPFAM" id="SSF69572">
    <property type="entry name" value="Activating enzymes of the ubiquitin-like proteins"/>
    <property type="match status" value="1"/>
</dbReference>
<keyword evidence="3" id="KW-1185">Reference proteome</keyword>
<dbReference type="GO" id="GO:0061504">
    <property type="term" value="P:cyclic threonylcarbamoyladenosine biosynthetic process"/>
    <property type="evidence" value="ECO:0007669"/>
    <property type="project" value="TreeGrafter"/>
</dbReference>